<dbReference type="GO" id="GO:0006310">
    <property type="term" value="P:DNA recombination"/>
    <property type="evidence" value="ECO:0007669"/>
    <property type="project" value="UniProtKB-KW"/>
</dbReference>
<dbReference type="CDD" id="cd01189">
    <property type="entry name" value="INT_ICEBs1_C_like"/>
    <property type="match status" value="1"/>
</dbReference>
<evidence type="ECO:0000313" key="8">
    <source>
        <dbReference type="EMBL" id="KZE79279.1"/>
    </source>
</evidence>
<dbReference type="PROSITE" id="PS51900">
    <property type="entry name" value="CB"/>
    <property type="match status" value="1"/>
</dbReference>
<dbReference type="SUPFAM" id="SSF56349">
    <property type="entry name" value="DNA breaking-rejoining enzymes"/>
    <property type="match status" value="1"/>
</dbReference>
<feature type="compositionally biased region" description="Basic and acidic residues" evidence="5">
    <location>
        <begin position="19"/>
        <end position="32"/>
    </location>
</feature>
<sequence>MARKNPSNNSSNNKPRKGKEKELPTNVRERNGKYHYRYSIKNPVSGKRIQKESVGFATPREAEKEGRRIEAEKLLGTYVDKLKDTVADWCDHWLNWYASTGRVKEITINQRANMLGLLKSQIGGLNLQEVTEEIYQEVLHRLSIVHSFNTLSSMHGVAKRVFLRAVQKGKIKSNPAEHAFIPKKTKTFEEREASKKLPRFLEKHELIKFLAAVEGSQFRRVFALLAYTGMRLGELSSLFVEDFSDEVYLNISKTRYAPASIVKYQLTSPKNESSDRIIHLSQRAISVIKEQIVWRKAFAFSKGNDFYKERQFLFVCEKARAGYPLYPTLVSKQMKRALSRANLPSNLTPHSLRHTYTSLMAEAGADLDTIQAQLGHKKGSAVTRAIYLHVTKAREKRDVDRLDALLDACE</sequence>
<comment type="caution">
    <text evidence="8">The sequence shown here is derived from an EMBL/GenBank/DDBJ whole genome shotgun (WGS) entry which is preliminary data.</text>
</comment>
<keyword evidence="3" id="KW-0233">DNA recombination</keyword>
<dbReference type="PROSITE" id="PS51898">
    <property type="entry name" value="TYR_RECOMBINASE"/>
    <property type="match status" value="1"/>
</dbReference>
<evidence type="ECO:0000313" key="9">
    <source>
        <dbReference type="Proteomes" id="UP000076563"/>
    </source>
</evidence>
<feature type="domain" description="Tyr recombinase" evidence="6">
    <location>
        <begin position="196"/>
        <end position="400"/>
    </location>
</feature>
<dbReference type="InterPro" id="IPR010998">
    <property type="entry name" value="Integrase_recombinase_N"/>
</dbReference>
<dbReference type="RefSeq" id="WP_063181920.1">
    <property type="nucleotide sequence ID" value="NZ_LQRA01000052.1"/>
</dbReference>
<dbReference type="InterPro" id="IPR028259">
    <property type="entry name" value="AP2-like_int_N"/>
</dbReference>
<dbReference type="InterPro" id="IPR011010">
    <property type="entry name" value="DNA_brk_join_enz"/>
</dbReference>
<dbReference type="PANTHER" id="PTHR30349:SF64">
    <property type="entry name" value="PROPHAGE INTEGRASE INTD-RELATED"/>
    <property type="match status" value="1"/>
</dbReference>
<gene>
    <name evidence="8" type="ORF">AV654_17560</name>
</gene>
<evidence type="ECO:0000256" key="5">
    <source>
        <dbReference type="SAM" id="MobiDB-lite"/>
    </source>
</evidence>
<dbReference type="EMBL" id="LQRA01000052">
    <property type="protein sequence ID" value="KZE79279.1"/>
    <property type="molecule type" value="Genomic_DNA"/>
</dbReference>
<dbReference type="Gene3D" id="1.10.150.130">
    <property type="match status" value="1"/>
</dbReference>
<dbReference type="InterPro" id="IPR044068">
    <property type="entry name" value="CB"/>
</dbReference>
<evidence type="ECO:0000259" key="7">
    <source>
        <dbReference type="PROSITE" id="PS51900"/>
    </source>
</evidence>
<evidence type="ECO:0008006" key="10">
    <source>
        <dbReference type="Google" id="ProtNLM"/>
    </source>
</evidence>
<evidence type="ECO:0000259" key="6">
    <source>
        <dbReference type="PROSITE" id="PS51898"/>
    </source>
</evidence>
<reference evidence="9" key="1">
    <citation type="submission" date="2016-01" db="EMBL/GenBank/DDBJ databases">
        <title>Draft genome of Chromobacterium sp. F49.</title>
        <authorList>
            <person name="Hong K.W."/>
        </authorList>
    </citation>
    <scope>NUCLEOTIDE SEQUENCE [LARGE SCALE GENOMIC DNA]</scope>
    <source>
        <strain evidence="9">M63</strain>
    </source>
</reference>
<organism evidence="8 9">
    <name type="scientific">Paenibacillus elgii</name>
    <dbReference type="NCBI Taxonomy" id="189691"/>
    <lineage>
        <taxon>Bacteria</taxon>
        <taxon>Bacillati</taxon>
        <taxon>Bacillota</taxon>
        <taxon>Bacilli</taxon>
        <taxon>Bacillales</taxon>
        <taxon>Paenibacillaceae</taxon>
        <taxon>Paenibacillus</taxon>
    </lineage>
</organism>
<feature type="domain" description="Core-binding (CB)" evidence="7">
    <location>
        <begin position="84"/>
        <end position="166"/>
    </location>
</feature>
<dbReference type="Proteomes" id="UP000076563">
    <property type="component" value="Unassembled WGS sequence"/>
</dbReference>
<accession>A0A161S408</accession>
<dbReference type="Pfam" id="PF14657">
    <property type="entry name" value="Arm-DNA-bind_4"/>
    <property type="match status" value="1"/>
</dbReference>
<keyword evidence="9" id="KW-1185">Reference proteome</keyword>
<dbReference type="InterPro" id="IPR050090">
    <property type="entry name" value="Tyrosine_recombinase_XerCD"/>
</dbReference>
<dbReference type="AlphaFoldDB" id="A0A161S408"/>
<keyword evidence="2 4" id="KW-0238">DNA-binding</keyword>
<evidence type="ECO:0000256" key="1">
    <source>
        <dbReference type="ARBA" id="ARBA00008857"/>
    </source>
</evidence>
<dbReference type="GO" id="GO:0015074">
    <property type="term" value="P:DNA integration"/>
    <property type="evidence" value="ECO:0007669"/>
    <property type="project" value="InterPro"/>
</dbReference>
<protein>
    <recommendedName>
        <fullName evidence="10">Site-specific integrase</fullName>
    </recommendedName>
</protein>
<comment type="similarity">
    <text evidence="1">Belongs to the 'phage' integrase family.</text>
</comment>
<feature type="region of interest" description="Disordered" evidence="5">
    <location>
        <begin position="1"/>
        <end position="32"/>
    </location>
</feature>
<evidence type="ECO:0000256" key="3">
    <source>
        <dbReference type="ARBA" id="ARBA00023172"/>
    </source>
</evidence>
<dbReference type="GO" id="GO:0003677">
    <property type="term" value="F:DNA binding"/>
    <property type="evidence" value="ECO:0007669"/>
    <property type="project" value="UniProtKB-UniRule"/>
</dbReference>
<dbReference type="PANTHER" id="PTHR30349">
    <property type="entry name" value="PHAGE INTEGRASE-RELATED"/>
    <property type="match status" value="1"/>
</dbReference>
<evidence type="ECO:0000256" key="4">
    <source>
        <dbReference type="PROSITE-ProRule" id="PRU01248"/>
    </source>
</evidence>
<proteinExistence type="inferred from homology"/>
<dbReference type="Gene3D" id="1.10.443.10">
    <property type="entry name" value="Intergrase catalytic core"/>
    <property type="match status" value="1"/>
</dbReference>
<name>A0A161S408_9BACL</name>
<dbReference type="InterPro" id="IPR002104">
    <property type="entry name" value="Integrase_catalytic"/>
</dbReference>
<dbReference type="Pfam" id="PF00589">
    <property type="entry name" value="Phage_integrase"/>
    <property type="match status" value="1"/>
</dbReference>
<dbReference type="OrthoDB" id="9803188at2"/>
<evidence type="ECO:0000256" key="2">
    <source>
        <dbReference type="ARBA" id="ARBA00023125"/>
    </source>
</evidence>
<dbReference type="InterPro" id="IPR013762">
    <property type="entry name" value="Integrase-like_cat_sf"/>
</dbReference>
<feature type="compositionally biased region" description="Low complexity" evidence="5">
    <location>
        <begin position="1"/>
        <end position="13"/>
    </location>
</feature>